<dbReference type="EMBL" id="CAKLDI010000001">
    <property type="protein sequence ID" value="CAH0532387.1"/>
    <property type="molecule type" value="Genomic_DNA"/>
</dbReference>
<dbReference type="PROSITE" id="PS00101">
    <property type="entry name" value="HEXAPEP_TRANSFERASES"/>
    <property type="match status" value="1"/>
</dbReference>
<keyword evidence="2 5" id="KW-0808">Transferase</keyword>
<accession>A0ABM8ZQN6</accession>
<name>A0ABM8ZQN6_9VIBR</name>
<dbReference type="Gene3D" id="2.160.10.10">
    <property type="entry name" value="Hexapeptide repeat proteins"/>
    <property type="match status" value="1"/>
</dbReference>
<dbReference type="InterPro" id="IPR018357">
    <property type="entry name" value="Hexapep_transf_CS"/>
</dbReference>
<organism evidence="5 6">
    <name type="scientific">Vibrio stylophorae</name>
    <dbReference type="NCBI Taxonomy" id="659351"/>
    <lineage>
        <taxon>Bacteria</taxon>
        <taxon>Pseudomonadati</taxon>
        <taxon>Pseudomonadota</taxon>
        <taxon>Gammaproteobacteria</taxon>
        <taxon>Vibrionales</taxon>
        <taxon>Vibrionaceae</taxon>
        <taxon>Vibrio</taxon>
    </lineage>
</organism>
<gene>
    <name evidence="5" type="primary">dapH_1</name>
    <name evidence="5" type="ORF">VST7929_00216</name>
</gene>
<dbReference type="InterPro" id="IPR011004">
    <property type="entry name" value="Trimer_LpxA-like_sf"/>
</dbReference>
<keyword evidence="4 5" id="KW-0012">Acyltransferase</keyword>
<evidence type="ECO:0000256" key="1">
    <source>
        <dbReference type="ARBA" id="ARBA00007274"/>
    </source>
</evidence>
<proteinExistence type="inferred from homology"/>
<keyword evidence="3" id="KW-0677">Repeat</keyword>
<comment type="similarity">
    <text evidence="1">Belongs to the transferase hexapeptide repeat family.</text>
</comment>
<reference evidence="5" key="1">
    <citation type="submission" date="2021-11" db="EMBL/GenBank/DDBJ databases">
        <authorList>
            <person name="Rodrigo-Torres L."/>
            <person name="Arahal R. D."/>
            <person name="Lucena T."/>
        </authorList>
    </citation>
    <scope>NUCLEOTIDE SEQUENCE</scope>
    <source>
        <strain evidence="5">CECT 7929</strain>
    </source>
</reference>
<evidence type="ECO:0000256" key="4">
    <source>
        <dbReference type="ARBA" id="ARBA00023315"/>
    </source>
</evidence>
<evidence type="ECO:0000313" key="6">
    <source>
        <dbReference type="Proteomes" id="UP000838672"/>
    </source>
</evidence>
<dbReference type="InterPro" id="IPR051159">
    <property type="entry name" value="Hexapeptide_acetyltransf"/>
</dbReference>
<keyword evidence="6" id="KW-1185">Reference proteome</keyword>
<evidence type="ECO:0000256" key="3">
    <source>
        <dbReference type="ARBA" id="ARBA00022737"/>
    </source>
</evidence>
<evidence type="ECO:0000256" key="2">
    <source>
        <dbReference type="ARBA" id="ARBA00022679"/>
    </source>
</evidence>
<dbReference type="SUPFAM" id="SSF51161">
    <property type="entry name" value="Trimeric LpxA-like enzymes"/>
    <property type="match status" value="1"/>
</dbReference>
<comment type="caution">
    <text evidence="5">The sequence shown here is derived from an EMBL/GenBank/DDBJ whole genome shotgun (WGS) entry which is preliminary data.</text>
</comment>
<protein>
    <submittedName>
        <fullName evidence="5">2,3,4,5-tetrahydropyridine-2,6-dicarboxylate N-acetyltransferase</fullName>
        <ecNumber evidence="5">2.3.1.89</ecNumber>
    </submittedName>
</protein>
<dbReference type="RefSeq" id="WP_237464254.1">
    <property type="nucleotide sequence ID" value="NZ_CAKLDI010000001.1"/>
</dbReference>
<dbReference type="PANTHER" id="PTHR23416">
    <property type="entry name" value="SIALIC ACID SYNTHASE-RELATED"/>
    <property type="match status" value="1"/>
</dbReference>
<dbReference type="GO" id="GO:0047200">
    <property type="term" value="F:tetrahydrodipicolinate N-acetyltransferase activity"/>
    <property type="evidence" value="ECO:0007669"/>
    <property type="project" value="UniProtKB-EC"/>
</dbReference>
<evidence type="ECO:0000313" key="5">
    <source>
        <dbReference type="EMBL" id="CAH0532387.1"/>
    </source>
</evidence>
<dbReference type="PANTHER" id="PTHR23416:SF23">
    <property type="entry name" value="ACETYLTRANSFERASE C18B11.09C-RELATED"/>
    <property type="match status" value="1"/>
</dbReference>
<dbReference type="EC" id="2.3.1.89" evidence="5"/>
<dbReference type="InterPro" id="IPR001451">
    <property type="entry name" value="Hexapep"/>
</dbReference>
<dbReference type="CDD" id="cd04647">
    <property type="entry name" value="LbH_MAT_like"/>
    <property type="match status" value="1"/>
</dbReference>
<dbReference type="Proteomes" id="UP000838672">
    <property type="component" value="Unassembled WGS sequence"/>
</dbReference>
<dbReference type="Pfam" id="PF00132">
    <property type="entry name" value="Hexapep"/>
    <property type="match status" value="1"/>
</dbReference>
<sequence>MACVYENLYPLGADFIQRYGEDRQRWIVGEQQCSWFGQAHVGFTLVRDAEDYVTACQRVEIDADDFQHCISLGQNTVIYSENNLAFENLPVRLTCVKVNQHPAGRIQIGEHVMLQGTNIVCYQQVSIGDHSMFGPRVTIMDSSGHPLLNRGDASEAERTKSAPIEIGKHVWVGMGATILKGVTIGDHAVIGANSVVYHDVPAGAIVVGNPAKIVKQLPLDESAQPLHEAPHGMHLSAVTRELESCA</sequence>